<feature type="domain" description="BPTI/Kunitz inhibitor" evidence="10">
    <location>
        <begin position="43"/>
        <end position="93"/>
    </location>
</feature>
<gene>
    <name evidence="11" type="ORF">OJAV_G00209270</name>
</gene>
<keyword evidence="5" id="KW-0094">Blood coagulation</keyword>
<evidence type="ECO:0000256" key="7">
    <source>
        <dbReference type="ARBA" id="ARBA00023180"/>
    </source>
</evidence>
<keyword evidence="4" id="KW-0722">Serine protease inhibitor</keyword>
<keyword evidence="3" id="KW-0677">Repeat</keyword>
<dbReference type="PROSITE" id="PS51257">
    <property type="entry name" value="PROKAR_LIPOPROTEIN"/>
    <property type="match status" value="1"/>
</dbReference>
<dbReference type="EMBL" id="CM012457">
    <property type="protein sequence ID" value="RVE58441.1"/>
    <property type="molecule type" value="Genomic_DNA"/>
</dbReference>
<keyword evidence="2" id="KW-0356">Hemostasis</keyword>
<evidence type="ECO:0000313" key="12">
    <source>
        <dbReference type="Proteomes" id="UP000283210"/>
    </source>
</evidence>
<dbReference type="AlphaFoldDB" id="A0A3S2NWQ5"/>
<dbReference type="InterPro" id="IPR050098">
    <property type="entry name" value="TFPI/VKTCI-like"/>
</dbReference>
<feature type="chain" id="PRO_5018529187" description="BPTI/Kunitz inhibitor domain-containing protein" evidence="9">
    <location>
        <begin position="24"/>
        <end position="313"/>
    </location>
</feature>
<dbReference type="OrthoDB" id="5950222at2759"/>
<feature type="signal peptide" evidence="9">
    <location>
        <begin position="1"/>
        <end position="23"/>
    </location>
</feature>
<reference evidence="11 12" key="2">
    <citation type="submission" date="2019-01" db="EMBL/GenBank/DDBJ databases">
        <title>A chromosome length genome reference of the Java medaka (oryzias javanicus).</title>
        <authorList>
            <person name="Herpin A."/>
            <person name="Takehana Y."/>
            <person name="Naruse K."/>
            <person name="Ansai S."/>
            <person name="Kawaguchi M."/>
        </authorList>
    </citation>
    <scope>NUCLEOTIDE SEQUENCE [LARGE SCALE GENOMIC DNA]</scope>
    <source>
        <strain evidence="11">RS831</strain>
        <tissue evidence="11">Whole body</tissue>
    </source>
</reference>
<feature type="domain" description="BPTI/Kunitz inhibitor" evidence="10">
    <location>
        <begin position="102"/>
        <end position="152"/>
    </location>
</feature>
<sequence length="313" mass="34882">MAQTKWWIFCAFSLACLAHLGSSRRHRRHRDHGSQPIIFNELCAMKADPGSCRAIKDRFFYNVSTTRCEQFEYGGCGGNANNFVTLEECEETCVVSDEKNPCHLEEAPGPCRGLLSRYMFDSQIGQCRRFYYGGCFGNANNFRSMVECQAKCQNPGPGDVGGVVEPPNQPMKLEEKKETSSAAPQVSTRAPRRFHFVQPAVASENLAAVNEPLVQLNNSLGDSNSLTPADICLSPVDPGDSDCDGQVRRYAYVAGAKRCHPFLYTGCGGNENNFRFRKHCIHKCVFPRKGYNFSKPMIRIRKKNVNSIANPDA</sequence>
<evidence type="ECO:0000256" key="5">
    <source>
        <dbReference type="ARBA" id="ARBA00023084"/>
    </source>
</evidence>
<dbReference type="PRINTS" id="PR00759">
    <property type="entry name" value="BASICPTASE"/>
</dbReference>
<dbReference type="PROSITE" id="PS00280">
    <property type="entry name" value="BPTI_KUNITZ_1"/>
    <property type="match status" value="3"/>
</dbReference>
<accession>A0A3S2NWQ5</accession>
<evidence type="ECO:0000256" key="9">
    <source>
        <dbReference type="SAM" id="SignalP"/>
    </source>
</evidence>
<evidence type="ECO:0000313" key="11">
    <source>
        <dbReference type="EMBL" id="RVE58441.1"/>
    </source>
</evidence>
<dbReference type="PANTHER" id="PTHR10083:SF374">
    <property type="entry name" value="BPTI_KUNITZ INHIBITOR DOMAIN-CONTAINING PROTEIN"/>
    <property type="match status" value="1"/>
</dbReference>
<dbReference type="GO" id="GO:0005615">
    <property type="term" value="C:extracellular space"/>
    <property type="evidence" value="ECO:0007669"/>
    <property type="project" value="TreeGrafter"/>
</dbReference>
<dbReference type="InterPro" id="IPR008296">
    <property type="entry name" value="TFPI-like"/>
</dbReference>
<dbReference type="PROSITE" id="PS50279">
    <property type="entry name" value="BPTI_KUNITZ_2"/>
    <property type="match status" value="3"/>
</dbReference>
<evidence type="ECO:0000256" key="2">
    <source>
        <dbReference type="ARBA" id="ARBA00022696"/>
    </source>
</evidence>
<dbReference type="GO" id="GO:0007596">
    <property type="term" value="P:blood coagulation"/>
    <property type="evidence" value="ECO:0007669"/>
    <property type="project" value="UniProtKB-KW"/>
</dbReference>
<evidence type="ECO:0000256" key="4">
    <source>
        <dbReference type="ARBA" id="ARBA00022900"/>
    </source>
</evidence>
<dbReference type="InterPro" id="IPR020901">
    <property type="entry name" value="Prtase_inh_Kunz-CS"/>
</dbReference>
<proteinExistence type="predicted"/>
<dbReference type="PIRSF" id="PIRSF001620">
    <property type="entry name" value="TFPI"/>
    <property type="match status" value="1"/>
</dbReference>
<evidence type="ECO:0000256" key="3">
    <source>
        <dbReference type="ARBA" id="ARBA00022737"/>
    </source>
</evidence>
<organism evidence="11 12">
    <name type="scientific">Oryzias javanicus</name>
    <name type="common">Javanese ricefish</name>
    <name type="synonym">Aplocheilus javanicus</name>
    <dbReference type="NCBI Taxonomy" id="123683"/>
    <lineage>
        <taxon>Eukaryota</taxon>
        <taxon>Metazoa</taxon>
        <taxon>Chordata</taxon>
        <taxon>Craniata</taxon>
        <taxon>Vertebrata</taxon>
        <taxon>Euteleostomi</taxon>
        <taxon>Actinopterygii</taxon>
        <taxon>Neopterygii</taxon>
        <taxon>Teleostei</taxon>
        <taxon>Neoteleostei</taxon>
        <taxon>Acanthomorphata</taxon>
        <taxon>Ovalentaria</taxon>
        <taxon>Atherinomorphae</taxon>
        <taxon>Beloniformes</taxon>
        <taxon>Adrianichthyidae</taxon>
        <taxon>Oryziinae</taxon>
        <taxon>Oryzias</taxon>
    </lineage>
</organism>
<dbReference type="Proteomes" id="UP000283210">
    <property type="component" value="Chromosome 21"/>
</dbReference>
<reference evidence="11 12" key="1">
    <citation type="submission" date="2018-11" db="EMBL/GenBank/DDBJ databases">
        <authorList>
            <person name="Lopez-Roques C."/>
            <person name="Donnadieu C."/>
            <person name="Bouchez O."/>
            <person name="Klopp C."/>
            <person name="Cabau C."/>
            <person name="Zahm M."/>
        </authorList>
    </citation>
    <scope>NUCLEOTIDE SEQUENCE [LARGE SCALE GENOMIC DNA]</scope>
    <source>
        <strain evidence="11">RS831</strain>
        <tissue evidence="11">Whole body</tissue>
    </source>
</reference>
<feature type="domain" description="BPTI/Kunitz inhibitor" evidence="10">
    <location>
        <begin position="232"/>
        <end position="284"/>
    </location>
</feature>
<dbReference type="PANTHER" id="PTHR10083">
    <property type="entry name" value="KUNITZ-TYPE PROTEASE INHIBITOR-RELATED"/>
    <property type="match status" value="1"/>
</dbReference>
<protein>
    <recommendedName>
        <fullName evidence="10">BPTI/Kunitz inhibitor domain-containing protein</fullName>
    </recommendedName>
</protein>
<dbReference type="Gene3D" id="4.10.410.10">
    <property type="entry name" value="Pancreatic trypsin inhibitor Kunitz domain"/>
    <property type="match status" value="3"/>
</dbReference>
<dbReference type="SMART" id="SM00131">
    <property type="entry name" value="KU"/>
    <property type="match status" value="3"/>
</dbReference>
<keyword evidence="9" id="KW-0732">Signal</keyword>
<feature type="region of interest" description="Disordered" evidence="8">
    <location>
        <begin position="159"/>
        <end position="189"/>
    </location>
</feature>
<evidence type="ECO:0000256" key="6">
    <source>
        <dbReference type="ARBA" id="ARBA00023157"/>
    </source>
</evidence>
<keyword evidence="1" id="KW-0646">Protease inhibitor</keyword>
<name>A0A3S2NWQ5_ORYJA</name>
<keyword evidence="12" id="KW-1185">Reference proteome</keyword>
<evidence type="ECO:0000256" key="8">
    <source>
        <dbReference type="SAM" id="MobiDB-lite"/>
    </source>
</evidence>
<dbReference type="Pfam" id="PF00014">
    <property type="entry name" value="Kunitz_BPTI"/>
    <property type="match status" value="3"/>
</dbReference>
<dbReference type="FunFam" id="4.10.410.10:FF:000004">
    <property type="entry name" value="Tissue factor pathway inhibitor"/>
    <property type="match status" value="2"/>
</dbReference>
<dbReference type="SUPFAM" id="SSF57362">
    <property type="entry name" value="BPTI-like"/>
    <property type="match status" value="3"/>
</dbReference>
<keyword evidence="6" id="KW-1015">Disulfide bond</keyword>
<dbReference type="OMA" id="NMPRFFF"/>
<dbReference type="InterPro" id="IPR002223">
    <property type="entry name" value="Kunitz_BPTI"/>
</dbReference>
<evidence type="ECO:0000259" key="10">
    <source>
        <dbReference type="PROSITE" id="PS50279"/>
    </source>
</evidence>
<dbReference type="GO" id="GO:0004867">
    <property type="term" value="F:serine-type endopeptidase inhibitor activity"/>
    <property type="evidence" value="ECO:0007669"/>
    <property type="project" value="UniProtKB-KW"/>
</dbReference>
<keyword evidence="7" id="KW-0325">Glycoprotein</keyword>
<evidence type="ECO:0000256" key="1">
    <source>
        <dbReference type="ARBA" id="ARBA00022690"/>
    </source>
</evidence>
<dbReference type="InterPro" id="IPR036880">
    <property type="entry name" value="Kunitz_BPTI_sf"/>
</dbReference>